<dbReference type="OrthoDB" id="10315660at2759"/>
<feature type="compositionally biased region" description="Low complexity" evidence="1">
    <location>
        <begin position="201"/>
        <end position="225"/>
    </location>
</feature>
<sequence length="1264" mass="138581">MQFDLLCADPATGERNIPEGNECSRCKTTRDHEFERIPQHKLNKFIRENEAVRAKWEEKRCGNATPCVGRRVHEVVDMQAIRKEQVYSDVFQEGEGVPLDEWLESEGFASKVHLPDNVKELGMMVLLDAGEYLVPVMSGRKKVRSPPMKLDVRQKLLTKAIVADFFGKPRAKATNGSDEENDRHMDDMEFASGHHRRGFERSSGSASSSKRLRSSPLSSQRLSWLGGSSGEDELEQDRASSVAAGDQDQPGGEEPAAEDEPVKGKGRRKSGKGAGKQRKSEQVATPAQCNAAEKLRNEFNSKKTEFALEDVLQFVETTRNNYYYLSGMKKGCMWLQSDLETEEIEFLQKLPRPLLAEITISVVQDLLKGNANGEEGCHFLIPAQQERVRMNMLFTLMSFREVPRKYTLKHFLCNDGTDDGVPGHAKLAISLHMQILGLFWDKLFRGKDIERIRSIMIEQPGLSDLKPNAAYHSCAQLETQVVRAMLANFGQDGLQGSPMENRAAKAALDCKGLLGDKLQTYLKVGTAKKLWATVVAASKLCRTASSMLEDCKACLDTFPEALKSGSINEPLKLVLFCEQRQEAEKAVTAMNCEEAVAGLGSASELENPQVQSLREEVAAAKTVVNQFVDKVLQAAAAALRGSDSMQDTSVLSGLGRDGVFKTMWMLARAAKVQGWAALPESVADCGGRLLAELGSMLESTRAAKGDLSADSFAAAASAIFKIQTIRDLQSFVQGVKALLSLLKLAEAASDAAVTHSAEPMAWFRSLAMEGKHLAILQLTATQRARLGPAVEQQVRCIQKVESFKNPPDNAAGQIFRLPRWVSRDDVSEGIVCLSDLQAFLAKNGNTALPGLTEAVIALGAKATSSIQHVAEAIVKEKKLLVDLHGDCQRVEALLATVPVDVSGPSEFPEELSNIVAKHNKPDTDADGNQALSPLASAVASANNLKPLEDVASLYVGRWEDYKDAVKDDSLQPVSDALAMEPTSKSFNQGAFNLMACELLLRNREDGGNLLKDCGGLIKFAANVLGLPKKDLPSTATARVDKLSKELKAKSAETLAGPKTTTPKRKRDGSESPRRGYQAEPGRDKLRKQMDCARKDLSLLESDMPYAVYRKPLGRWVVGMAPRELEHLDLLYHQLVKEDPQQNVGDVVVDLAKSPSRPLELLASPDAQAMTGQVATHKLRAAVEEALEWSPDFDRLESAKKVLAKEEKQNAARAAMQGALITRDPTELAAAIRHGREAGLEDWEMRRVEKALDAIRRDLIDDSSR</sequence>
<dbReference type="AlphaFoldDB" id="A0A1Q9C9E8"/>
<gene>
    <name evidence="2" type="ORF">AK812_SmicGene40142</name>
</gene>
<reference evidence="2 3" key="1">
    <citation type="submission" date="2016-02" db="EMBL/GenBank/DDBJ databases">
        <title>Genome analysis of coral dinoflagellate symbionts highlights evolutionary adaptations to a symbiotic lifestyle.</title>
        <authorList>
            <person name="Aranda M."/>
            <person name="Li Y."/>
            <person name="Liew Y.J."/>
            <person name="Baumgarten S."/>
            <person name="Simakov O."/>
            <person name="Wilson M."/>
            <person name="Piel J."/>
            <person name="Ashoor H."/>
            <person name="Bougouffa S."/>
            <person name="Bajic V.B."/>
            <person name="Ryu T."/>
            <person name="Ravasi T."/>
            <person name="Bayer T."/>
            <person name="Micklem G."/>
            <person name="Kim H."/>
            <person name="Bhak J."/>
            <person name="Lajeunesse T.C."/>
            <person name="Voolstra C.R."/>
        </authorList>
    </citation>
    <scope>NUCLEOTIDE SEQUENCE [LARGE SCALE GENOMIC DNA]</scope>
    <source>
        <strain evidence="2 3">CCMP2467</strain>
    </source>
</reference>
<keyword evidence="3" id="KW-1185">Reference proteome</keyword>
<accession>A0A1Q9C9E8</accession>
<feature type="compositionally biased region" description="Basic residues" evidence="1">
    <location>
        <begin position="264"/>
        <end position="277"/>
    </location>
</feature>
<dbReference type="EMBL" id="LSRX01001469">
    <property type="protein sequence ID" value="OLP79559.1"/>
    <property type="molecule type" value="Genomic_DNA"/>
</dbReference>
<name>A0A1Q9C9E8_SYMMI</name>
<evidence type="ECO:0000256" key="1">
    <source>
        <dbReference type="SAM" id="MobiDB-lite"/>
    </source>
</evidence>
<feature type="region of interest" description="Disordered" evidence="1">
    <location>
        <begin position="191"/>
        <end position="289"/>
    </location>
</feature>
<dbReference type="Proteomes" id="UP000186817">
    <property type="component" value="Unassembled WGS sequence"/>
</dbReference>
<comment type="caution">
    <text evidence="2">The sequence shown here is derived from an EMBL/GenBank/DDBJ whole genome shotgun (WGS) entry which is preliminary data.</text>
</comment>
<evidence type="ECO:0000313" key="3">
    <source>
        <dbReference type="Proteomes" id="UP000186817"/>
    </source>
</evidence>
<proteinExistence type="predicted"/>
<evidence type="ECO:0000313" key="2">
    <source>
        <dbReference type="EMBL" id="OLP79559.1"/>
    </source>
</evidence>
<organism evidence="2 3">
    <name type="scientific">Symbiodinium microadriaticum</name>
    <name type="common">Dinoflagellate</name>
    <name type="synonym">Zooxanthella microadriatica</name>
    <dbReference type="NCBI Taxonomy" id="2951"/>
    <lineage>
        <taxon>Eukaryota</taxon>
        <taxon>Sar</taxon>
        <taxon>Alveolata</taxon>
        <taxon>Dinophyceae</taxon>
        <taxon>Suessiales</taxon>
        <taxon>Symbiodiniaceae</taxon>
        <taxon>Symbiodinium</taxon>
    </lineage>
</organism>
<protein>
    <submittedName>
        <fullName evidence="2">Uncharacterized protein</fullName>
    </submittedName>
</protein>
<feature type="region of interest" description="Disordered" evidence="1">
    <location>
        <begin position="1048"/>
        <end position="1087"/>
    </location>
</feature>